<dbReference type="InterPro" id="IPR038449">
    <property type="entry name" value="SirA_sf"/>
</dbReference>
<dbReference type="InterPro" id="IPR019683">
    <property type="entry name" value="SirA"/>
</dbReference>
<dbReference type="Gene3D" id="3.30.310.250">
    <property type="entry name" value="Sporulation inhibitor of replication protein SirA"/>
    <property type="match status" value="1"/>
</dbReference>
<keyword evidence="2" id="KW-1185">Reference proteome</keyword>
<dbReference type="AlphaFoldDB" id="A0A0Q3T6W4"/>
<dbReference type="STRING" id="1637975.AN957_12115"/>
<dbReference type="Pfam" id="PF10747">
    <property type="entry name" value="SirA"/>
    <property type="match status" value="1"/>
</dbReference>
<gene>
    <name evidence="1" type="ORF">AN957_12115</name>
</gene>
<dbReference type="Proteomes" id="UP000050996">
    <property type="component" value="Unassembled WGS sequence"/>
</dbReference>
<evidence type="ECO:0008006" key="3">
    <source>
        <dbReference type="Google" id="ProtNLM"/>
    </source>
</evidence>
<name>A0A0Q3T6W4_9BACI</name>
<comment type="caution">
    <text evidence="1">The sequence shown here is derived from an EMBL/GenBank/DDBJ whole genome shotgun (WGS) entry which is preliminary data.</text>
</comment>
<accession>A0A0Q3T6W4</accession>
<dbReference type="RefSeq" id="WP_053475769.1">
    <property type="nucleotide sequence ID" value="NZ_CP041305.1"/>
</dbReference>
<evidence type="ECO:0000313" key="1">
    <source>
        <dbReference type="EMBL" id="KQL19245.1"/>
    </source>
</evidence>
<proteinExistence type="predicted"/>
<sequence>MRAYHLYLIEEEFASHYFGREKMFFQLFQEYEESSGALKSILAKQIQYITKPIPGLKLHQYVNQQLYRKNDFLVKKGAYYIKMGKRSNAKLEVNDQSLVLEASGNYDAETIFFEVLRKSESSFLAIDLEHHRYGWLKPIKERKFV</sequence>
<reference evidence="1 2" key="1">
    <citation type="submission" date="2015-09" db="EMBL/GenBank/DDBJ databases">
        <title>Genome sequencing project for genomic taxonomy and phylogenomics of Bacillus-like bacteria.</title>
        <authorList>
            <person name="Liu B."/>
            <person name="Wang J."/>
            <person name="Zhu Y."/>
            <person name="Liu G."/>
            <person name="Chen Q."/>
            <person name="Chen Z."/>
            <person name="Lan J."/>
            <person name="Che J."/>
            <person name="Ge C."/>
            <person name="Shi H."/>
            <person name="Pan Z."/>
            <person name="Liu X."/>
        </authorList>
    </citation>
    <scope>NUCLEOTIDE SEQUENCE [LARGE SCALE GENOMIC DNA]</scope>
    <source>
        <strain evidence="1 2">FJAT-18043</strain>
    </source>
</reference>
<protein>
    <recommendedName>
        <fullName evidence="3">Sporulation inhibitor of replication protein SirA</fullName>
    </recommendedName>
</protein>
<dbReference type="EMBL" id="LJIX01000006">
    <property type="protein sequence ID" value="KQL19245.1"/>
    <property type="molecule type" value="Genomic_DNA"/>
</dbReference>
<dbReference type="PATRIC" id="fig|1637975.4.peg.2235"/>
<organism evidence="1 2">
    <name type="scientific">Cytobacillus solani</name>
    <dbReference type="NCBI Taxonomy" id="1637975"/>
    <lineage>
        <taxon>Bacteria</taxon>
        <taxon>Bacillati</taxon>
        <taxon>Bacillota</taxon>
        <taxon>Bacilli</taxon>
        <taxon>Bacillales</taxon>
        <taxon>Bacillaceae</taxon>
        <taxon>Cytobacillus</taxon>
    </lineage>
</organism>
<evidence type="ECO:0000313" key="2">
    <source>
        <dbReference type="Proteomes" id="UP000050996"/>
    </source>
</evidence>